<dbReference type="EMBL" id="CABPRJ010001900">
    <property type="protein sequence ID" value="VVC40072.1"/>
    <property type="molecule type" value="Genomic_DNA"/>
</dbReference>
<dbReference type="GO" id="GO:0016042">
    <property type="term" value="P:lipid catabolic process"/>
    <property type="evidence" value="ECO:0007669"/>
    <property type="project" value="TreeGrafter"/>
</dbReference>
<dbReference type="Proteomes" id="UP000325440">
    <property type="component" value="Unassembled WGS sequence"/>
</dbReference>
<evidence type="ECO:0000313" key="7">
    <source>
        <dbReference type="EMBL" id="VVC40072.1"/>
    </source>
</evidence>
<gene>
    <name evidence="7" type="ORF">CINCED_3A010000</name>
</gene>
<evidence type="ECO:0000313" key="8">
    <source>
        <dbReference type="Proteomes" id="UP000325440"/>
    </source>
</evidence>
<dbReference type="InterPro" id="IPR029058">
    <property type="entry name" value="AB_hydrolase_fold"/>
</dbReference>
<dbReference type="InterPro" id="IPR000734">
    <property type="entry name" value="TAG_lipase"/>
</dbReference>
<feature type="domain" description="Lipase" evidence="6">
    <location>
        <begin position="71"/>
        <end position="409"/>
    </location>
</feature>
<dbReference type="GO" id="GO:0016298">
    <property type="term" value="F:lipase activity"/>
    <property type="evidence" value="ECO:0007669"/>
    <property type="project" value="InterPro"/>
</dbReference>
<dbReference type="PANTHER" id="PTHR11610:SF186">
    <property type="entry name" value="FI22312P1"/>
    <property type="match status" value="1"/>
</dbReference>
<evidence type="ECO:0000256" key="3">
    <source>
        <dbReference type="ARBA" id="ARBA00022525"/>
    </source>
</evidence>
<dbReference type="Gene3D" id="3.40.50.1820">
    <property type="entry name" value="alpha/beta hydrolase"/>
    <property type="match status" value="1"/>
</dbReference>
<dbReference type="PANTHER" id="PTHR11610">
    <property type="entry name" value="LIPASE"/>
    <property type="match status" value="1"/>
</dbReference>
<dbReference type="AlphaFoldDB" id="A0A5E4N5U5"/>
<sequence>MRANNFGAAIFKLSCVTACLVLAHVGLTKTASEVSNYEFWPSNILGKRAMQLVRDHLSRRQERKKSRAASKQICYDMVGCFPVPRTGYSPIIKSPQSPDTVDTKFLVMTRENRSDLISITYGDERVSMLNSNLKPGLPTKIIIHGYKGSGRDKGAKLLGDALLDLEDANVVFVDWEKGAAGPAYAVAAANTQLIGRQLAIMIMDMVELNSDPGQIHIIGFSLGAHVAGFAGKALKLNDITVGRITGLDPASPLFRELLSASLSSLSADDATFVDVVHTDGARVWSEGFGLFDPIGHVDYFPNGGLDQPGCEQIRGSVIVSRFEGTTNSSVVCNHLRALQFYLESLKALSDPDACQFTAFPCPAGWSVFQRGACFPTNCTDSNCATMGFAAVESKLRGPLYLTTRDSSPFCGRQLKASVLLSPRTSKLRGYLQMSLEDGNNTANFKLRTENADYISGGILAEGLSAAKYDKSVPKSIPVELSFQSLAYQTENEKYGLNIINVLVDKVSIFDTEGNMWSNCDENSTLAHVNGTTIYAKTFTLTLFGC</sequence>
<keyword evidence="3" id="KW-0964">Secreted</keyword>
<dbReference type="SUPFAM" id="SSF53474">
    <property type="entry name" value="alpha/beta-Hydrolases"/>
    <property type="match status" value="1"/>
</dbReference>
<dbReference type="InterPro" id="IPR013818">
    <property type="entry name" value="Lipase"/>
</dbReference>
<dbReference type="GO" id="GO:0005615">
    <property type="term" value="C:extracellular space"/>
    <property type="evidence" value="ECO:0007669"/>
    <property type="project" value="TreeGrafter"/>
</dbReference>
<reference evidence="7 8" key="1">
    <citation type="submission" date="2019-08" db="EMBL/GenBank/DDBJ databases">
        <authorList>
            <person name="Alioto T."/>
            <person name="Alioto T."/>
            <person name="Gomez Garrido J."/>
        </authorList>
    </citation>
    <scope>NUCLEOTIDE SEQUENCE [LARGE SCALE GENOMIC DNA]</scope>
</reference>
<dbReference type="PRINTS" id="PR00821">
    <property type="entry name" value="TAGLIPASE"/>
</dbReference>
<protein>
    <submittedName>
        <fullName evidence="7">Triacylglycerol lipase family,Lipase/vitellogenin,Lipase, N-terminal,Alpha/Beta</fullName>
    </submittedName>
</protein>
<comment type="subcellular location">
    <subcellularLocation>
        <location evidence="1">Secreted</location>
    </subcellularLocation>
</comment>
<feature type="signal peptide" evidence="5">
    <location>
        <begin position="1"/>
        <end position="30"/>
    </location>
</feature>
<evidence type="ECO:0000256" key="1">
    <source>
        <dbReference type="ARBA" id="ARBA00004613"/>
    </source>
</evidence>
<comment type="similarity">
    <text evidence="2 4">Belongs to the AB hydrolase superfamily. Lipase family.</text>
</comment>
<keyword evidence="8" id="KW-1185">Reference proteome</keyword>
<accession>A0A5E4N5U5</accession>
<dbReference type="OrthoDB" id="270009at2759"/>
<organism evidence="7 8">
    <name type="scientific">Cinara cedri</name>
    <dbReference type="NCBI Taxonomy" id="506608"/>
    <lineage>
        <taxon>Eukaryota</taxon>
        <taxon>Metazoa</taxon>
        <taxon>Ecdysozoa</taxon>
        <taxon>Arthropoda</taxon>
        <taxon>Hexapoda</taxon>
        <taxon>Insecta</taxon>
        <taxon>Pterygota</taxon>
        <taxon>Neoptera</taxon>
        <taxon>Paraneoptera</taxon>
        <taxon>Hemiptera</taxon>
        <taxon>Sternorrhyncha</taxon>
        <taxon>Aphidomorpha</taxon>
        <taxon>Aphidoidea</taxon>
        <taxon>Aphididae</taxon>
        <taxon>Lachninae</taxon>
        <taxon>Cinara</taxon>
    </lineage>
</organism>
<evidence type="ECO:0000256" key="4">
    <source>
        <dbReference type="RuleBase" id="RU004262"/>
    </source>
</evidence>
<feature type="chain" id="PRO_5022769588" evidence="5">
    <location>
        <begin position="31"/>
        <end position="545"/>
    </location>
</feature>
<dbReference type="InterPro" id="IPR033906">
    <property type="entry name" value="Lipase_N"/>
</dbReference>
<evidence type="ECO:0000256" key="2">
    <source>
        <dbReference type="ARBA" id="ARBA00010701"/>
    </source>
</evidence>
<dbReference type="CDD" id="cd00707">
    <property type="entry name" value="Pancreat_lipase_like"/>
    <property type="match status" value="1"/>
</dbReference>
<name>A0A5E4N5U5_9HEMI</name>
<evidence type="ECO:0000259" key="6">
    <source>
        <dbReference type="Pfam" id="PF00151"/>
    </source>
</evidence>
<proteinExistence type="inferred from homology"/>
<keyword evidence="5" id="KW-0732">Signal</keyword>
<dbReference type="Pfam" id="PF00151">
    <property type="entry name" value="Lipase"/>
    <property type="match status" value="1"/>
</dbReference>
<evidence type="ECO:0000256" key="5">
    <source>
        <dbReference type="SAM" id="SignalP"/>
    </source>
</evidence>